<dbReference type="PANTHER" id="PTHR21262">
    <property type="entry name" value="GUANOSINE-3',5'-BIS DIPHOSPHATE 3'-PYROPHOSPHOHYDROLASE"/>
    <property type="match status" value="1"/>
</dbReference>
<comment type="caution">
    <text evidence="3">The sequence shown here is derived from an EMBL/GenBank/DDBJ whole genome shotgun (WGS) entry which is preliminary data.</text>
</comment>
<evidence type="ECO:0000313" key="4">
    <source>
        <dbReference type="Proteomes" id="UP000230557"/>
    </source>
</evidence>
<dbReference type="SMART" id="SM00954">
    <property type="entry name" value="RelA_SpoT"/>
    <property type="match status" value="1"/>
</dbReference>
<proteinExistence type="inferred from homology"/>
<dbReference type="AlphaFoldDB" id="A0A2H0VCF3"/>
<dbReference type="CDD" id="cd00077">
    <property type="entry name" value="HDc"/>
    <property type="match status" value="1"/>
</dbReference>
<sequence>MTIQELLRKHKIDPKDQKFLRSVFDFAEEAHKGQKRASGEPYVQHCLHTADSLATWGMLDRSTLGAALLHDVPENSDYTLDDIRKKFGDDITFLVLGITKLGRIKLRTQKDPTYIETLRRMVLAMAEDIRVILIKLADRLHNMNTLSALPRGKQERIALETLEVYAPLAARLGMGEVRGSLEDLAFPVVYPKEYNKLVAQVRPRIENAQHYIPRAIKEITKVLRLNEVYYSKITGRIKHMYSLYQKLQRPEYDHDLDKVFDIKALRIITDTVENCYSILGVIHKYFRPIPGRIKDYIAVPKPNGYQSLHTNIFGPEGKYIEIQIRTKKMDEQAEFGIASHWAYTETGKRKTGEHHRKLKKLEWAHQLSEWQKDNQDNPDEFFENLKIDFFKDRICVFTPKGDVKELPDGASTIDFAFAVHTDLGYHCCGAKINGKMSKLFTPLKNGDIVEIIEDKNPKVSRDWIDHTASTSARGKIKSYLNKNKEGFISRITPGFIKGKQK</sequence>
<dbReference type="FunFam" id="3.30.460.10:FF:000001">
    <property type="entry name" value="GTP pyrophosphokinase RelA"/>
    <property type="match status" value="1"/>
</dbReference>
<dbReference type="GO" id="GO:0015969">
    <property type="term" value="P:guanosine tetraphosphate metabolic process"/>
    <property type="evidence" value="ECO:0007669"/>
    <property type="project" value="InterPro"/>
</dbReference>
<evidence type="ECO:0000259" key="2">
    <source>
        <dbReference type="PROSITE" id="PS51880"/>
    </source>
</evidence>
<dbReference type="EMBL" id="PFAJ01000062">
    <property type="protein sequence ID" value="PIR96798.1"/>
    <property type="molecule type" value="Genomic_DNA"/>
</dbReference>
<comment type="function">
    <text evidence="1">In eubacteria ppGpp (guanosine 3'-diphosphate 5'-diphosphate) is a mediator of the stringent response that coordinates a variety of cellular activities in response to changes in nutritional abundance.</text>
</comment>
<dbReference type="PROSITE" id="PS51880">
    <property type="entry name" value="TGS"/>
    <property type="match status" value="1"/>
</dbReference>
<protein>
    <recommendedName>
        <fullName evidence="2">TGS domain-containing protein</fullName>
    </recommendedName>
</protein>
<dbReference type="CDD" id="cd01668">
    <property type="entry name" value="TGS_RSH"/>
    <property type="match status" value="1"/>
</dbReference>
<dbReference type="InterPro" id="IPR043519">
    <property type="entry name" value="NT_sf"/>
</dbReference>
<dbReference type="PANTHER" id="PTHR21262:SF31">
    <property type="entry name" value="GTP PYROPHOSPHOKINASE"/>
    <property type="match status" value="1"/>
</dbReference>
<dbReference type="InterPro" id="IPR004811">
    <property type="entry name" value="RelA/Spo_fam"/>
</dbReference>
<evidence type="ECO:0000256" key="1">
    <source>
        <dbReference type="RuleBase" id="RU003847"/>
    </source>
</evidence>
<reference evidence="4" key="1">
    <citation type="submission" date="2017-09" db="EMBL/GenBank/DDBJ databases">
        <title>Depth-based differentiation of microbial function through sediment-hosted aquifers and enrichment of novel symbionts in the deep terrestrial subsurface.</title>
        <authorList>
            <person name="Probst A.J."/>
            <person name="Ladd B."/>
            <person name="Jarett J.K."/>
            <person name="Geller-Mcgrath D.E."/>
            <person name="Sieber C.M.K."/>
            <person name="Emerson J.B."/>
            <person name="Anantharaman K."/>
            <person name="Thomas B.C."/>
            <person name="Malmstrom R."/>
            <person name="Stieglmeier M."/>
            <person name="Klingl A."/>
            <person name="Woyke T."/>
            <person name="Ryan C.M."/>
            <person name="Banfield J.F."/>
        </authorList>
    </citation>
    <scope>NUCLEOTIDE SEQUENCE [LARGE SCALE GENOMIC DNA]</scope>
</reference>
<dbReference type="InterPro" id="IPR007685">
    <property type="entry name" value="RelA_SpoT"/>
</dbReference>
<dbReference type="SUPFAM" id="SSF81301">
    <property type="entry name" value="Nucleotidyltransferase"/>
    <property type="match status" value="1"/>
</dbReference>
<dbReference type="InterPro" id="IPR012675">
    <property type="entry name" value="Beta-grasp_dom_sf"/>
</dbReference>
<dbReference type="SUPFAM" id="SSF81271">
    <property type="entry name" value="TGS-like"/>
    <property type="match status" value="1"/>
</dbReference>
<dbReference type="Pfam" id="PF13328">
    <property type="entry name" value="HD_4"/>
    <property type="match status" value="1"/>
</dbReference>
<dbReference type="InterPro" id="IPR033655">
    <property type="entry name" value="TGS_RelA/SpoT"/>
</dbReference>
<dbReference type="CDD" id="cd05399">
    <property type="entry name" value="NT_Rel-Spo_like"/>
    <property type="match status" value="1"/>
</dbReference>
<feature type="domain" description="TGS" evidence="2">
    <location>
        <begin position="392"/>
        <end position="453"/>
    </location>
</feature>
<dbReference type="InterPro" id="IPR012676">
    <property type="entry name" value="TGS-like"/>
</dbReference>
<dbReference type="Pfam" id="PF02824">
    <property type="entry name" value="TGS"/>
    <property type="match status" value="1"/>
</dbReference>
<organism evidence="3 4">
    <name type="scientific">Candidatus Doudnabacteria bacterium CG10_big_fil_rev_8_21_14_0_10_41_10</name>
    <dbReference type="NCBI Taxonomy" id="1974551"/>
    <lineage>
        <taxon>Bacteria</taxon>
        <taxon>Candidatus Doudnaibacteriota</taxon>
    </lineage>
</organism>
<dbReference type="InterPro" id="IPR004095">
    <property type="entry name" value="TGS"/>
</dbReference>
<dbReference type="GO" id="GO:0005886">
    <property type="term" value="C:plasma membrane"/>
    <property type="evidence" value="ECO:0007669"/>
    <property type="project" value="TreeGrafter"/>
</dbReference>
<dbReference type="Proteomes" id="UP000230557">
    <property type="component" value="Unassembled WGS sequence"/>
</dbReference>
<dbReference type="InterPro" id="IPR003607">
    <property type="entry name" value="HD/PDEase_dom"/>
</dbReference>
<dbReference type="SUPFAM" id="SSF109604">
    <property type="entry name" value="HD-domain/PDEase-like"/>
    <property type="match status" value="1"/>
</dbReference>
<accession>A0A2H0VCF3</accession>
<dbReference type="NCBIfam" id="TIGR00691">
    <property type="entry name" value="spoT_relA"/>
    <property type="match status" value="1"/>
</dbReference>
<dbReference type="Pfam" id="PF04607">
    <property type="entry name" value="RelA_SpoT"/>
    <property type="match status" value="1"/>
</dbReference>
<dbReference type="FunFam" id="1.10.3210.10:FF:000001">
    <property type="entry name" value="GTP pyrophosphokinase RelA"/>
    <property type="match status" value="1"/>
</dbReference>
<dbReference type="FunFam" id="3.10.20.30:FF:000002">
    <property type="entry name" value="GTP pyrophosphokinase (RelA/SpoT)"/>
    <property type="match status" value="1"/>
</dbReference>
<gene>
    <name evidence="3" type="ORF">COT91_04840</name>
</gene>
<dbReference type="Gene3D" id="3.30.460.10">
    <property type="entry name" value="Beta Polymerase, domain 2"/>
    <property type="match status" value="1"/>
</dbReference>
<name>A0A2H0VCF3_9BACT</name>
<dbReference type="Gene3D" id="1.10.3210.10">
    <property type="entry name" value="Hypothetical protein af1432"/>
    <property type="match status" value="1"/>
</dbReference>
<dbReference type="Gene3D" id="3.10.20.30">
    <property type="match status" value="1"/>
</dbReference>
<evidence type="ECO:0000313" key="3">
    <source>
        <dbReference type="EMBL" id="PIR96798.1"/>
    </source>
</evidence>
<comment type="similarity">
    <text evidence="1">Belongs to the relA/spoT family.</text>
</comment>
<dbReference type="SMART" id="SM00471">
    <property type="entry name" value="HDc"/>
    <property type="match status" value="1"/>
</dbReference>